<evidence type="ECO:0000313" key="5">
    <source>
        <dbReference type="Proteomes" id="UP000011648"/>
    </source>
</evidence>
<dbReference type="AlphaFoldDB" id="M0AES1"/>
<keyword evidence="1" id="KW-0677">Repeat</keyword>
<dbReference type="OrthoDB" id="43333at2157"/>
<dbReference type="Pfam" id="PF00571">
    <property type="entry name" value="CBS"/>
    <property type="match status" value="2"/>
</dbReference>
<feature type="domain" description="CBS" evidence="3">
    <location>
        <begin position="76"/>
        <end position="134"/>
    </location>
</feature>
<dbReference type="PANTHER" id="PTHR48108">
    <property type="entry name" value="CBS DOMAIN-CONTAINING PROTEIN CBSX2, CHLOROPLASTIC"/>
    <property type="match status" value="1"/>
</dbReference>
<organism evidence="4 5">
    <name type="scientific">Natrialba taiwanensis DSM 12281</name>
    <dbReference type="NCBI Taxonomy" id="1230458"/>
    <lineage>
        <taxon>Archaea</taxon>
        <taxon>Methanobacteriati</taxon>
        <taxon>Methanobacteriota</taxon>
        <taxon>Stenosarchaea group</taxon>
        <taxon>Halobacteria</taxon>
        <taxon>Halobacteriales</taxon>
        <taxon>Natrialbaceae</taxon>
        <taxon>Natrialba</taxon>
    </lineage>
</organism>
<gene>
    <name evidence="4" type="ORF">C484_02579</name>
</gene>
<dbReference type="PATRIC" id="fig|1230458.4.peg.507"/>
<dbReference type="PANTHER" id="PTHR48108:SF26">
    <property type="entry name" value="CBS DOMAIN-CONTAINING PROTEIN DDB_G0289609"/>
    <property type="match status" value="1"/>
</dbReference>
<comment type="caution">
    <text evidence="4">The sequence shown here is derived from an EMBL/GenBank/DDBJ whole genome shotgun (WGS) entry which is preliminary data.</text>
</comment>
<evidence type="ECO:0000313" key="4">
    <source>
        <dbReference type="EMBL" id="ELY95843.1"/>
    </source>
</evidence>
<reference evidence="4 5" key="1">
    <citation type="journal article" date="2014" name="PLoS Genet.">
        <title>Phylogenetically driven sequencing of extremely halophilic archaea reveals strategies for static and dynamic osmo-response.</title>
        <authorList>
            <person name="Becker E.A."/>
            <person name="Seitzer P.M."/>
            <person name="Tritt A."/>
            <person name="Larsen D."/>
            <person name="Krusor M."/>
            <person name="Yao A.I."/>
            <person name="Wu D."/>
            <person name="Madern D."/>
            <person name="Eisen J.A."/>
            <person name="Darling A.E."/>
            <person name="Facciotti M.T."/>
        </authorList>
    </citation>
    <scope>NUCLEOTIDE SEQUENCE [LARGE SCALE GENOMIC DNA]</scope>
    <source>
        <strain evidence="4 5">DSM 12281</strain>
    </source>
</reference>
<dbReference type="STRING" id="1230458.C484_02579"/>
<evidence type="ECO:0000256" key="2">
    <source>
        <dbReference type="PROSITE-ProRule" id="PRU00703"/>
    </source>
</evidence>
<dbReference type="InterPro" id="IPR046342">
    <property type="entry name" value="CBS_dom_sf"/>
</dbReference>
<dbReference type="InterPro" id="IPR051462">
    <property type="entry name" value="CBS_domain-containing"/>
</dbReference>
<dbReference type="PROSITE" id="PS51371">
    <property type="entry name" value="CBS"/>
    <property type="match status" value="2"/>
</dbReference>
<accession>M0AES1</accession>
<feature type="domain" description="CBS" evidence="3">
    <location>
        <begin position="12"/>
        <end position="70"/>
    </location>
</feature>
<protein>
    <submittedName>
        <fullName evidence="4">MaoC family protein</fullName>
    </submittedName>
</protein>
<evidence type="ECO:0000259" key="3">
    <source>
        <dbReference type="PROSITE" id="PS51371"/>
    </source>
</evidence>
<dbReference type="InterPro" id="IPR000644">
    <property type="entry name" value="CBS_dom"/>
</dbReference>
<proteinExistence type="predicted"/>
<dbReference type="Gene3D" id="3.10.580.10">
    <property type="entry name" value="CBS-domain"/>
    <property type="match status" value="1"/>
</dbReference>
<sequence>MISVPIKDIARPRTELVSADPTASLREICQLMDDRRVGCVVIESDERPAGIITDRDIAMEFSGGATLDDLTADDIMHRDPYTISSDDGVFDLCATMAEHGVRRMPVVEGDELAGIVTFDDLVVLLDDELSNLSEVVRTESPPYEEP</sequence>
<dbReference type="SUPFAM" id="SSF54631">
    <property type="entry name" value="CBS-domain pair"/>
    <property type="match status" value="1"/>
</dbReference>
<dbReference type="SMART" id="SM00116">
    <property type="entry name" value="CBS"/>
    <property type="match status" value="2"/>
</dbReference>
<dbReference type="EMBL" id="AOIL01000012">
    <property type="protein sequence ID" value="ELY95843.1"/>
    <property type="molecule type" value="Genomic_DNA"/>
</dbReference>
<evidence type="ECO:0000256" key="1">
    <source>
        <dbReference type="ARBA" id="ARBA00022737"/>
    </source>
</evidence>
<keyword evidence="5" id="KW-1185">Reference proteome</keyword>
<name>M0AES1_9EURY</name>
<dbReference type="Proteomes" id="UP000011648">
    <property type="component" value="Unassembled WGS sequence"/>
</dbReference>
<keyword evidence="2" id="KW-0129">CBS domain</keyword>